<dbReference type="InterPro" id="IPR016181">
    <property type="entry name" value="Acyl_CoA_acyltransferase"/>
</dbReference>
<dbReference type="PANTHER" id="PTHR43877">
    <property type="entry name" value="AMINOALKYLPHOSPHONATE N-ACETYLTRANSFERASE-RELATED-RELATED"/>
    <property type="match status" value="1"/>
</dbReference>
<evidence type="ECO:0000256" key="1">
    <source>
        <dbReference type="ARBA" id="ARBA00022679"/>
    </source>
</evidence>
<dbReference type="Pfam" id="PF00583">
    <property type="entry name" value="Acetyltransf_1"/>
    <property type="match status" value="1"/>
</dbReference>
<organism evidence="4 5">
    <name type="scientific">Geodermatophilus saharensis</name>
    <dbReference type="NCBI Taxonomy" id="1137994"/>
    <lineage>
        <taxon>Bacteria</taxon>
        <taxon>Bacillati</taxon>
        <taxon>Actinomycetota</taxon>
        <taxon>Actinomycetes</taxon>
        <taxon>Geodermatophilales</taxon>
        <taxon>Geodermatophilaceae</taxon>
        <taxon>Geodermatophilus</taxon>
    </lineage>
</organism>
<keyword evidence="5" id="KW-1185">Reference proteome</keyword>
<evidence type="ECO:0000313" key="4">
    <source>
        <dbReference type="EMBL" id="SNS56772.1"/>
    </source>
</evidence>
<dbReference type="GO" id="GO:0016747">
    <property type="term" value="F:acyltransferase activity, transferring groups other than amino-acyl groups"/>
    <property type="evidence" value="ECO:0007669"/>
    <property type="project" value="InterPro"/>
</dbReference>
<dbReference type="InterPro" id="IPR000182">
    <property type="entry name" value="GNAT_dom"/>
</dbReference>
<accession>A0A239FKN1</accession>
<name>A0A239FKN1_9ACTN</name>
<dbReference type="CDD" id="cd04301">
    <property type="entry name" value="NAT_SF"/>
    <property type="match status" value="1"/>
</dbReference>
<keyword evidence="4" id="KW-0687">Ribonucleoprotein</keyword>
<evidence type="ECO:0000259" key="3">
    <source>
        <dbReference type="PROSITE" id="PS51186"/>
    </source>
</evidence>
<dbReference type="EMBL" id="FZOH01000005">
    <property type="protein sequence ID" value="SNS56772.1"/>
    <property type="molecule type" value="Genomic_DNA"/>
</dbReference>
<evidence type="ECO:0000256" key="2">
    <source>
        <dbReference type="ARBA" id="ARBA00023315"/>
    </source>
</evidence>
<keyword evidence="1" id="KW-0808">Transferase</keyword>
<dbReference type="Gene3D" id="3.40.630.30">
    <property type="match status" value="1"/>
</dbReference>
<keyword evidence="4" id="KW-0689">Ribosomal protein</keyword>
<evidence type="ECO:0000313" key="5">
    <source>
        <dbReference type="Proteomes" id="UP000198386"/>
    </source>
</evidence>
<keyword evidence="2" id="KW-0012">Acyltransferase</keyword>
<dbReference type="SUPFAM" id="SSF55729">
    <property type="entry name" value="Acyl-CoA N-acyltransferases (Nat)"/>
    <property type="match status" value="1"/>
</dbReference>
<dbReference type="InterPro" id="IPR050832">
    <property type="entry name" value="Bact_Acetyltransf"/>
</dbReference>
<dbReference type="PROSITE" id="PS51186">
    <property type="entry name" value="GNAT"/>
    <property type="match status" value="1"/>
</dbReference>
<dbReference type="RefSeq" id="WP_245817243.1">
    <property type="nucleotide sequence ID" value="NZ_FZOH01000005.1"/>
</dbReference>
<reference evidence="5" key="1">
    <citation type="submission" date="2017-06" db="EMBL/GenBank/DDBJ databases">
        <authorList>
            <person name="Varghese N."/>
            <person name="Submissions S."/>
        </authorList>
    </citation>
    <scope>NUCLEOTIDE SEQUENCE [LARGE SCALE GENOMIC DNA]</scope>
    <source>
        <strain evidence="5">DSM 45423</strain>
    </source>
</reference>
<dbReference type="AlphaFoldDB" id="A0A239FKN1"/>
<proteinExistence type="predicted"/>
<protein>
    <submittedName>
        <fullName evidence="4">Ribosomal protein S18 acetylase RimI</fullName>
    </submittedName>
</protein>
<feature type="domain" description="N-acetyltransferase" evidence="3">
    <location>
        <begin position="16"/>
        <end position="166"/>
    </location>
</feature>
<sequence length="166" mass="17854">MTPPAMTPPAMTPPATPIRRAAPADAATVAALVREIAAHEHQSEHVQVTDEQWQQLLGRPDVVVLVAECDGVAVGYVSAVRRLHLWTGGDVLDLDDLYVRPGHRDAGVGRRLMAALAALAAPEQLLVRWGVEADNVDAQRFYRRLGATLRPKVVAAWTPAAYTAVG</sequence>
<dbReference type="Proteomes" id="UP000198386">
    <property type="component" value="Unassembled WGS sequence"/>
</dbReference>
<gene>
    <name evidence="4" type="ORF">SAMN04488107_3044</name>
</gene>
<dbReference type="GO" id="GO:0005840">
    <property type="term" value="C:ribosome"/>
    <property type="evidence" value="ECO:0007669"/>
    <property type="project" value="UniProtKB-KW"/>
</dbReference>